<dbReference type="SUPFAM" id="SSF56024">
    <property type="entry name" value="Phospholipase D/nuclease"/>
    <property type="match status" value="2"/>
</dbReference>
<keyword evidence="3" id="KW-1185">Reference proteome</keyword>
<name>A0ABY8WW07_9BACT</name>
<sequence length="333" mass="37601">MNALHSPKLLPAADYARDVAKKIAKARYRVAMIATTFRANDERSQAIVDELVRAAERGVDVCICADTFTYIEPKEFILRAPKRQPARAMQALKLERRIKKAGGSFHWLGRKANTLFAGRTHSKWTVVDDTAYVGGGVNMDDESFSNVDYMFRFSDQALADRLIQEQQHIYRADRGGGAARNHSAPVSKTTTILFDNGLPTNSLIYKRARALAKQAEHIALVSQYCPTGALNRTLKRKQAVLYFNHWRTASSLNKLLIRLGMMTARQKTLYNHDCYLHAKFLIATMPDGSKAAITGSHNFMYGSGLVGTREVALETYDPHLIRQLETFRRRYVE</sequence>
<dbReference type="Proteomes" id="UP001177295">
    <property type="component" value="Chromosome"/>
</dbReference>
<dbReference type="Gene3D" id="3.30.870.10">
    <property type="entry name" value="Endonuclease Chain A"/>
    <property type="match status" value="2"/>
</dbReference>
<dbReference type="RefSeq" id="WP_376753719.1">
    <property type="nucleotide sequence ID" value="NZ_CP124550.1"/>
</dbReference>
<dbReference type="PANTHER" id="PTHR21248">
    <property type="entry name" value="CARDIOLIPIN SYNTHASE"/>
    <property type="match status" value="1"/>
</dbReference>
<dbReference type="PANTHER" id="PTHR21248:SF22">
    <property type="entry name" value="PHOSPHOLIPASE D"/>
    <property type="match status" value="1"/>
</dbReference>
<evidence type="ECO:0000313" key="3">
    <source>
        <dbReference type="Proteomes" id="UP001177295"/>
    </source>
</evidence>
<gene>
    <name evidence="2" type="ORF">SEML1_0557</name>
</gene>
<evidence type="ECO:0000259" key="1">
    <source>
        <dbReference type="PROSITE" id="PS50035"/>
    </source>
</evidence>
<dbReference type="EMBL" id="CP124550">
    <property type="protein sequence ID" value="WIO46176.1"/>
    <property type="molecule type" value="Genomic_DNA"/>
</dbReference>
<protein>
    <submittedName>
        <fullName evidence="2">Phospholipase D-like domain-containing protein</fullName>
    </submittedName>
</protein>
<organism evidence="2 3">
    <name type="scientific">Candidatus Southlakia epibionticum</name>
    <dbReference type="NCBI Taxonomy" id="3043284"/>
    <lineage>
        <taxon>Bacteria</taxon>
        <taxon>Candidatus Saccharimonadota</taxon>
        <taxon>Candidatus Saccharimonadia</taxon>
        <taxon>Candidatus Saccharimonadales</taxon>
        <taxon>Candidatus Saccharimonadaceae</taxon>
        <taxon>Candidatus Southlakia</taxon>
    </lineage>
</organism>
<accession>A0ABY8WW07</accession>
<proteinExistence type="predicted"/>
<feature type="domain" description="PLD phosphodiesterase" evidence="1">
    <location>
        <begin position="116"/>
        <end position="143"/>
    </location>
</feature>
<dbReference type="InterPro" id="IPR001736">
    <property type="entry name" value="PLipase_D/transphosphatidylase"/>
</dbReference>
<reference evidence="2 3" key="1">
    <citation type="journal article" date="2023" name="Cell">
        <title>Genetic manipulation of Patescibacteria provides mechanistic insights into microbial dark matter and the epibiotic lifestyle.</title>
        <authorList>
            <person name="Wang Y."/>
            <person name="Gallagher L.A."/>
            <person name="Andrade P.A."/>
            <person name="Liu A."/>
            <person name="Humphreys I.R."/>
            <person name="Turkarslan S."/>
            <person name="Cutler K.J."/>
            <person name="Arrieta-Ortiz M.L."/>
            <person name="Li Y."/>
            <person name="Radey M.C."/>
            <person name="McLean J.S."/>
            <person name="Cong Q."/>
            <person name="Baker D."/>
            <person name="Baliga N.S."/>
            <person name="Peterson S.B."/>
            <person name="Mougous J.D."/>
        </authorList>
    </citation>
    <scope>NUCLEOTIDE SEQUENCE [LARGE SCALE GENOMIC DNA]</scope>
    <source>
        <strain evidence="2 3">ML1</strain>
    </source>
</reference>
<dbReference type="InterPro" id="IPR025202">
    <property type="entry name" value="PLD-like_dom"/>
</dbReference>
<dbReference type="Pfam" id="PF13091">
    <property type="entry name" value="PLDc_2"/>
    <property type="match status" value="1"/>
</dbReference>
<evidence type="ECO:0000313" key="2">
    <source>
        <dbReference type="EMBL" id="WIO46176.1"/>
    </source>
</evidence>
<dbReference type="PROSITE" id="PS50035">
    <property type="entry name" value="PLD"/>
    <property type="match status" value="1"/>
</dbReference>
<dbReference type="SMART" id="SM00155">
    <property type="entry name" value="PLDc"/>
    <property type="match status" value="2"/>
</dbReference>